<evidence type="ECO:0000256" key="1">
    <source>
        <dbReference type="SAM" id="SignalP"/>
    </source>
</evidence>
<protein>
    <recommendedName>
        <fullName evidence="4">Agarase</fullName>
    </recommendedName>
</protein>
<evidence type="ECO:0008006" key="4">
    <source>
        <dbReference type="Google" id="ProtNLM"/>
    </source>
</evidence>
<dbReference type="Proteomes" id="UP001516472">
    <property type="component" value="Unassembled WGS sequence"/>
</dbReference>
<accession>A0ABR9PRW4</accession>
<feature type="chain" id="PRO_5047013798" description="Agarase" evidence="1">
    <location>
        <begin position="29"/>
        <end position="437"/>
    </location>
</feature>
<dbReference type="EMBL" id="JAAIYO010000006">
    <property type="protein sequence ID" value="MBE4750658.1"/>
    <property type="molecule type" value="Genomic_DNA"/>
</dbReference>
<keyword evidence="1" id="KW-0732">Signal</keyword>
<keyword evidence="3" id="KW-1185">Reference proteome</keyword>
<comment type="caution">
    <text evidence="2">The sequence shown here is derived from an EMBL/GenBank/DDBJ whole genome shotgun (WGS) entry which is preliminary data.</text>
</comment>
<evidence type="ECO:0000313" key="2">
    <source>
        <dbReference type="EMBL" id="MBE4750658.1"/>
    </source>
</evidence>
<sequence length="437" mass="47521">MRTVPLMRRKCWSLLAVGLLALAGCSDSTEPGDEPGPGTDGPGVIPGDGSECLGAKFLGSLGKDKLLVGAQMEDATAKSAPFDVRYLYIAAGLFDSKDACNSCASGCTSNGASCSNSGEGCGWWGCWQYDQEPPGAYVRDFIQVSKDQGQIPFITYYEEFQASGYSEGKQQLAALNDAKFLERYLADWRFLLKQVGQEKVMLQIEPDLWAYLQYFPTDGKPQSTPVAVKAANPTDCGGQENNAVGLGKCMIAMARKYAPNAKVGLHASAWATKTDVSGNTDASFDVASEANKVADFLLQVGAADTDFVTVEASDRDSGWYQQTQGKDGWWDPENRELPHFHQAFTWANAITRRLNKPHLWWQLPLGNMSLPNTDKKWRDNRVDYFLTRPAEVAKAGGVGFLFGAGNYEQTTPETDGGNFVKRVKAYKEAGGQAACVP</sequence>
<dbReference type="RefSeq" id="WP_193350236.1">
    <property type="nucleotide sequence ID" value="NZ_CBCSIP010000117.1"/>
</dbReference>
<reference evidence="2 3" key="1">
    <citation type="submission" date="2020-02" db="EMBL/GenBank/DDBJ databases">
        <authorList>
            <person name="Babadi Z.K."/>
            <person name="Risdian C."/>
            <person name="Ebrahimipour G.H."/>
            <person name="Wink J."/>
        </authorList>
    </citation>
    <scope>NUCLEOTIDE SEQUENCE [LARGE SCALE GENOMIC DNA]</scope>
    <source>
        <strain evidence="2 3">ZKHCc1 1396</strain>
    </source>
</reference>
<evidence type="ECO:0000313" key="3">
    <source>
        <dbReference type="Proteomes" id="UP001516472"/>
    </source>
</evidence>
<dbReference type="PROSITE" id="PS51257">
    <property type="entry name" value="PROKAR_LIPOPROTEIN"/>
    <property type="match status" value="1"/>
</dbReference>
<organism evidence="2 3">
    <name type="scientific">Corallococcus soli</name>
    <dbReference type="NCBI Taxonomy" id="2710757"/>
    <lineage>
        <taxon>Bacteria</taxon>
        <taxon>Pseudomonadati</taxon>
        <taxon>Myxococcota</taxon>
        <taxon>Myxococcia</taxon>
        <taxon>Myxococcales</taxon>
        <taxon>Cystobacterineae</taxon>
        <taxon>Myxococcaceae</taxon>
        <taxon>Corallococcus</taxon>
    </lineage>
</organism>
<name>A0ABR9PRW4_9BACT</name>
<feature type="signal peptide" evidence="1">
    <location>
        <begin position="1"/>
        <end position="28"/>
    </location>
</feature>
<proteinExistence type="predicted"/>
<gene>
    <name evidence="2" type="ORF">G4177_21035</name>
</gene>